<reference evidence="2" key="1">
    <citation type="submission" date="2022-07" db="EMBL/GenBank/DDBJ databases">
        <authorList>
            <consortium name="Clinical and Environmental Microbiology Branch: Whole genome sequencing antimicrobial resistance pathogens in the healthcare setting"/>
        </authorList>
    </citation>
    <scope>NUCLEOTIDE SEQUENCE</scope>
    <source>
        <strain evidence="2">Stenotrophomonas_maltophilia_2021CK-00905</strain>
    </source>
</reference>
<accession>A0AAI9CDN0</accession>
<dbReference type="EMBL" id="ABLOMU010000045">
    <property type="protein sequence ID" value="EKT4442586.1"/>
    <property type="molecule type" value="Genomic_DNA"/>
</dbReference>
<name>A0AAI9CDN0_STEMA</name>
<organism evidence="2 3">
    <name type="scientific">Stenotrophomonas maltophilia</name>
    <name type="common">Pseudomonas maltophilia</name>
    <name type="synonym">Xanthomonas maltophilia</name>
    <dbReference type="NCBI Taxonomy" id="40324"/>
    <lineage>
        <taxon>Bacteria</taxon>
        <taxon>Pseudomonadati</taxon>
        <taxon>Pseudomonadota</taxon>
        <taxon>Gammaproteobacteria</taxon>
        <taxon>Lysobacterales</taxon>
        <taxon>Lysobacteraceae</taxon>
        <taxon>Stenotrophomonas</taxon>
        <taxon>Stenotrophomonas maltophilia group</taxon>
    </lineage>
</organism>
<dbReference type="AlphaFoldDB" id="A0AAI9CDN0"/>
<keyword evidence="1" id="KW-0732">Signal</keyword>
<dbReference type="RefSeq" id="WP_164158537.1">
    <property type="nucleotide sequence ID" value="NZ_JBFCWN010000058.1"/>
</dbReference>
<comment type="caution">
    <text evidence="2">The sequence shown here is derived from an EMBL/GenBank/DDBJ whole genome shotgun (WGS) entry which is preliminary data.</text>
</comment>
<feature type="signal peptide" evidence="1">
    <location>
        <begin position="1"/>
        <end position="23"/>
    </location>
</feature>
<evidence type="ECO:0000313" key="2">
    <source>
        <dbReference type="EMBL" id="EKT4442586.1"/>
    </source>
</evidence>
<evidence type="ECO:0000313" key="3">
    <source>
        <dbReference type="Proteomes" id="UP001214521"/>
    </source>
</evidence>
<protein>
    <submittedName>
        <fullName evidence="2">Calcium-binding protein</fullName>
    </submittedName>
</protein>
<evidence type="ECO:0000256" key="1">
    <source>
        <dbReference type="SAM" id="SignalP"/>
    </source>
</evidence>
<gene>
    <name evidence="2" type="ORF">QEK83_003270</name>
</gene>
<dbReference type="SUPFAM" id="SSF159501">
    <property type="entry name" value="EreA/ChaN-like"/>
    <property type="match status" value="1"/>
</dbReference>
<sequence>MHSIFRWTAALLLALGMALSAHADDTAAQIRQHAGDHRLLVLGEFHGTRETPLLIRELMEAYAADGTPVRLALELPTDENAALATYTASAGTAEARAALRGTTYWNVRSRMHDGRRSEDMLELIEAVRMLRSQGRDVQVFGFDRMLPANMAGTGTRDRVMAEEVRARARALPKNGRLLVLTGNVHGMRTQPKMIAYSPMTALLKDLDLYNVRIEARGGEGWGCTGPQRCGVRPLPSYNGESPRRHTAGDRSYDLQVWLPRFSVARLLDSDSVW</sequence>
<dbReference type="Proteomes" id="UP001214521">
    <property type="component" value="Unassembled WGS sequence"/>
</dbReference>
<proteinExistence type="predicted"/>
<feature type="chain" id="PRO_5042479986" evidence="1">
    <location>
        <begin position="24"/>
        <end position="273"/>
    </location>
</feature>